<evidence type="ECO:0000313" key="3">
    <source>
        <dbReference type="Proteomes" id="UP001227126"/>
    </source>
</evidence>
<dbReference type="RefSeq" id="WP_284483503.1">
    <property type="nucleotide sequence ID" value="NZ_JASNJE010000001.1"/>
</dbReference>
<dbReference type="Gene3D" id="1.20.1330.10">
    <property type="entry name" value="f41 fragment of flagellin, N-terminal domain"/>
    <property type="match status" value="1"/>
</dbReference>
<keyword evidence="3" id="KW-1185">Reference proteome</keyword>
<dbReference type="SUPFAM" id="SSF64518">
    <property type="entry name" value="Phase 1 flagellin"/>
    <property type="match status" value="1"/>
</dbReference>
<dbReference type="Pfam" id="PF00700">
    <property type="entry name" value="Flagellin_C"/>
    <property type="match status" value="1"/>
</dbReference>
<dbReference type="Proteomes" id="UP001227126">
    <property type="component" value="Unassembled WGS sequence"/>
</dbReference>
<proteinExistence type="predicted"/>
<comment type="caution">
    <text evidence="2">The sequence shown here is derived from an EMBL/GenBank/DDBJ whole genome shotgun (WGS) entry which is preliminary data.</text>
</comment>
<feature type="domain" description="Flagellin C-terminal" evidence="1">
    <location>
        <begin position="260"/>
        <end position="334"/>
    </location>
</feature>
<keyword evidence="2" id="KW-0969">Cilium</keyword>
<evidence type="ECO:0000313" key="2">
    <source>
        <dbReference type="EMBL" id="MDK3071545.1"/>
    </source>
</evidence>
<accession>A0ABT7F8W2</accession>
<name>A0ABT7F8W2_9RHOB</name>
<evidence type="ECO:0000259" key="1">
    <source>
        <dbReference type="Pfam" id="PF00700"/>
    </source>
</evidence>
<reference evidence="2 3" key="1">
    <citation type="submission" date="2023-05" db="EMBL/GenBank/DDBJ databases">
        <title>Sedimentitalea sp. nov. JM2-8.</title>
        <authorList>
            <person name="Huang J."/>
        </authorList>
    </citation>
    <scope>NUCLEOTIDE SEQUENCE [LARGE SCALE GENOMIC DNA]</scope>
    <source>
        <strain evidence="2 3">JM2-8</strain>
    </source>
</reference>
<gene>
    <name evidence="2" type="ORF">QO034_00350</name>
</gene>
<sequence length="335" mass="35137">MNMTSIGDLAQSLMLRHRSVELKQTISNLSQELGTGQVGDVSSRLGGDFSYLSDIERNLARLDGYSVAASEAAFFTNASQLGLERLQDLSASLSNALLANTPSGLHPVSRNIGTQAMSDLESAISALNGSAGGRSLFAGTATDRQPLASADVMMSELKTLVAGLGSAAAVEAAVKDWFADPAGFKAVMYAGSDDTLAPIQIGSGQEVALSLKADDPAFRAMMSNMAIAALAGDPAVGLDKATQTELFRSAGAGLLGSQDQLTGIRADLGFAEARIEEAGIRNATARTGLEYARNTLLQADPFETATKLEEAQFQLETLYTVTVRSSQLSLLNFMR</sequence>
<keyword evidence="2" id="KW-0966">Cell projection</keyword>
<protein>
    <submittedName>
        <fullName evidence="2">Flagellin</fullName>
    </submittedName>
</protein>
<dbReference type="EMBL" id="JASNJE010000001">
    <property type="protein sequence ID" value="MDK3071545.1"/>
    <property type="molecule type" value="Genomic_DNA"/>
</dbReference>
<organism evidence="2 3">
    <name type="scientific">Sedimentitalea xiamensis</name>
    <dbReference type="NCBI Taxonomy" id="3050037"/>
    <lineage>
        <taxon>Bacteria</taxon>
        <taxon>Pseudomonadati</taxon>
        <taxon>Pseudomonadota</taxon>
        <taxon>Alphaproteobacteria</taxon>
        <taxon>Rhodobacterales</taxon>
        <taxon>Paracoccaceae</taxon>
        <taxon>Sedimentitalea</taxon>
    </lineage>
</organism>
<dbReference type="InterPro" id="IPR046358">
    <property type="entry name" value="Flagellin_C"/>
</dbReference>
<keyword evidence="2" id="KW-0282">Flagellum</keyword>